<sequence length="1042" mass="121189">MIPIRLSLKNFMSYGETPETLNFEGLHVACLSGENGNGKSALLDAITWALWGRTRIASQGVSEDDLIRLGAQDMEVLFEFELNGQRYKVTKKRKRGGGSEWHLAGWSGNDWISLSGTSQRETEKRLTQLLSMEYETFLNSAYLQQGRAEEFTRQTPDKRKQVLGQILGLERYDRLQELAREQVRDAKAQIQEIEGEINVLKLEANDLQRRKEQLQEVQASLERLREELAQKEREHAQLQTKLMELQTLATQVREQARTLAEQRADLQTRRAELAKVENQIEEMETILGQSEAIVRDYQSWQSMKQKADSLEPQIKAYYETSNEKLRLEAELAHEEQELRHSIDAKGREIEQLEKEIEQRNRLVAEIQNLNAWIESNKDVLVRYDQLVQLQQKLERQEEALQAECDAIKQLESDYNLARQDLQHQIASKRRELAQLQKSLDARNRILADIANLKQQLAQEEQLEAKFQEVRKALEEATEKYQMLKSQRDRLNQNIKEINEILPILQQAGASCPVCASELNEEKRARLVASQEAKSKQYAEELKSVLQQGTELKERKKQLEETQQHLEGQRRQLIEQKARLQELQEQQRQYATIEEEIQKAQTELADLEATEADDALRPLFSRLENAQELLQRLARFDILTARELVARRQAVEKKLDELRQQERENREVIEALQKQKEEYAKRAATLDSLQARLKDYHEVDAKLKQARDERNSLQQKLEKGDFGHPIRAKLTIAQSELARLKKVHEEYEQVKRQVEALEPARERFRLLESARAEIEPMRKERQRLNHLIAEKQKQVQDLEAEHAKKCLLLEQIEDVQRQCEAARLALDEVRQRSEERKLEEGQCAEAVRRAEMGALELRKKEAALKAWKERQSLYEHLDAAFGRKGVQALIIENTLPELEEEANEILRSLTDGKMQLRFEVVRPTKSKRSEIETLDIRITDDMGTRPYELFSGGEAFRISFAIRIALSRLLARRSGTRLQTLIMDEGFGSQDGKGRERLVEAIEAIKDDFEKILVITHMEDLKDAFAHRIEVTKDERGSHIHLV</sequence>
<evidence type="ECO:0000256" key="3">
    <source>
        <dbReference type="ARBA" id="ARBA00013368"/>
    </source>
</evidence>
<organism evidence="15 16">
    <name type="scientific">Chthonomonas calidirosea (strain DSM 23976 / ICMP 18418 / T49)</name>
    <dbReference type="NCBI Taxonomy" id="1303518"/>
    <lineage>
        <taxon>Bacteria</taxon>
        <taxon>Bacillati</taxon>
        <taxon>Armatimonadota</taxon>
        <taxon>Chthonomonadia</taxon>
        <taxon>Chthonomonadales</taxon>
        <taxon>Chthonomonadaceae</taxon>
        <taxon>Chthonomonas</taxon>
    </lineage>
</organism>
<dbReference type="InterPro" id="IPR013134">
    <property type="entry name" value="Zn_hook_RAD50"/>
</dbReference>
<evidence type="ECO:0000256" key="13">
    <source>
        <dbReference type="SAM" id="Coils"/>
    </source>
</evidence>
<evidence type="ECO:0000256" key="10">
    <source>
        <dbReference type="ARBA" id="ARBA00023054"/>
    </source>
</evidence>
<evidence type="ECO:0000256" key="1">
    <source>
        <dbReference type="ARBA" id="ARBA00006930"/>
    </source>
</evidence>
<feature type="coiled-coil region" evidence="13">
    <location>
        <begin position="640"/>
        <end position="831"/>
    </location>
</feature>
<keyword evidence="9" id="KW-0067">ATP-binding</keyword>
<evidence type="ECO:0000256" key="9">
    <source>
        <dbReference type="ARBA" id="ARBA00022840"/>
    </source>
</evidence>
<accession>S0F071</accession>
<comment type="subunit">
    <text evidence="2">Heterodimer of SbcC and SbcD.</text>
</comment>
<dbReference type="InterPro" id="IPR038729">
    <property type="entry name" value="Rad50/SbcC_AAA"/>
</dbReference>
<dbReference type="Gene3D" id="3.40.50.300">
    <property type="entry name" value="P-loop containing nucleotide triphosphate hydrolases"/>
    <property type="match status" value="2"/>
</dbReference>
<dbReference type="Pfam" id="PF13558">
    <property type="entry name" value="SbcC_Walker_B"/>
    <property type="match status" value="1"/>
</dbReference>
<dbReference type="Proteomes" id="UP000014227">
    <property type="component" value="Chromosome I"/>
</dbReference>
<dbReference type="GO" id="GO:0016887">
    <property type="term" value="F:ATP hydrolysis activity"/>
    <property type="evidence" value="ECO:0007669"/>
    <property type="project" value="InterPro"/>
</dbReference>
<dbReference type="SUPFAM" id="SSF75712">
    <property type="entry name" value="Rad50 coiled-coil Zn hook"/>
    <property type="match status" value="1"/>
</dbReference>
<feature type="coiled-coil region" evidence="13">
    <location>
        <begin position="169"/>
        <end position="293"/>
    </location>
</feature>
<dbReference type="GO" id="GO:0046872">
    <property type="term" value="F:metal ion binding"/>
    <property type="evidence" value="ECO:0007669"/>
    <property type="project" value="UniProtKB-UniRule"/>
</dbReference>
<keyword evidence="8 12" id="KW-0862">Zinc</keyword>
<keyword evidence="16" id="KW-1185">Reference proteome</keyword>
<keyword evidence="4 12" id="KW-0479">Metal-binding</keyword>
<dbReference type="RefSeq" id="WP_016484117.1">
    <property type="nucleotide sequence ID" value="NC_021487.1"/>
</dbReference>
<dbReference type="Pfam" id="PF04423">
    <property type="entry name" value="Rad50_zn_hook"/>
    <property type="match status" value="1"/>
</dbReference>
<keyword evidence="10 13" id="KW-0175">Coiled coil</keyword>
<evidence type="ECO:0000256" key="2">
    <source>
        <dbReference type="ARBA" id="ARBA00011322"/>
    </source>
</evidence>
<evidence type="ECO:0000256" key="8">
    <source>
        <dbReference type="ARBA" id="ARBA00022833"/>
    </source>
</evidence>
<feature type="coiled-coil region" evidence="13">
    <location>
        <begin position="317"/>
        <end position="612"/>
    </location>
</feature>
<dbReference type="GO" id="GO:0006302">
    <property type="term" value="P:double-strand break repair"/>
    <property type="evidence" value="ECO:0007669"/>
    <property type="project" value="InterPro"/>
</dbReference>
<feature type="domain" description="Zinc-hook" evidence="14">
    <location>
        <begin position="466"/>
        <end position="563"/>
    </location>
</feature>
<dbReference type="PATRIC" id="fig|1303518.3.peg.2934"/>
<evidence type="ECO:0000313" key="16">
    <source>
        <dbReference type="Proteomes" id="UP000014227"/>
    </source>
</evidence>
<evidence type="ECO:0000256" key="6">
    <source>
        <dbReference type="ARBA" id="ARBA00022763"/>
    </source>
</evidence>
<dbReference type="HOGENOM" id="CLU_004785_0_2_0"/>
<dbReference type="STRING" id="454171.CP488_01260"/>
<dbReference type="Gene3D" id="1.10.287.510">
    <property type="entry name" value="Helix hairpin bin"/>
    <property type="match status" value="1"/>
</dbReference>
<dbReference type="InterPro" id="IPR027417">
    <property type="entry name" value="P-loop_NTPase"/>
</dbReference>
<dbReference type="EMBL" id="HF951689">
    <property type="protein sequence ID" value="CCW36613.1"/>
    <property type="molecule type" value="Genomic_DNA"/>
</dbReference>
<gene>
    <name evidence="15" type="ORF">CCALI_02828</name>
</gene>
<feature type="binding site" evidence="12">
    <location>
        <position position="514"/>
    </location>
    <ligand>
        <name>Zn(2+)</name>
        <dbReference type="ChEBI" id="CHEBI:29105"/>
    </ligand>
</feature>
<keyword evidence="7" id="KW-0378">Hydrolase</keyword>
<evidence type="ECO:0000256" key="7">
    <source>
        <dbReference type="ARBA" id="ARBA00022801"/>
    </source>
</evidence>
<dbReference type="PANTHER" id="PTHR32114">
    <property type="entry name" value="ABC TRANSPORTER ABCH.3"/>
    <property type="match status" value="1"/>
</dbReference>
<evidence type="ECO:0000256" key="5">
    <source>
        <dbReference type="ARBA" id="ARBA00022741"/>
    </source>
</evidence>
<dbReference type="OrthoDB" id="9795626at2"/>
<dbReference type="GO" id="GO:0005524">
    <property type="term" value="F:ATP binding"/>
    <property type="evidence" value="ECO:0007669"/>
    <property type="project" value="UniProtKB-KW"/>
</dbReference>
<feature type="binding site" evidence="12">
    <location>
        <position position="511"/>
    </location>
    <ligand>
        <name>Zn(2+)</name>
        <dbReference type="ChEBI" id="CHEBI:29105"/>
    </ligand>
</feature>
<keyword evidence="5" id="KW-0547">Nucleotide-binding</keyword>
<name>S0F071_CHTCT</name>
<comment type="similarity">
    <text evidence="1">Belongs to the SMC family. SbcC subfamily.</text>
</comment>
<dbReference type="InParanoid" id="S0F071"/>
<dbReference type="FunCoup" id="S0F071">
    <property type="interactions" value="47"/>
</dbReference>
<dbReference type="PANTHER" id="PTHR32114:SF2">
    <property type="entry name" value="ABC TRANSPORTER ABCH.3"/>
    <property type="match status" value="1"/>
</dbReference>
<keyword evidence="6" id="KW-0227">DNA damage</keyword>
<proteinExistence type="inferred from homology"/>
<dbReference type="eggNOG" id="COG0419">
    <property type="taxonomic scope" value="Bacteria"/>
</dbReference>
<dbReference type="SUPFAM" id="SSF52540">
    <property type="entry name" value="P-loop containing nucleoside triphosphate hydrolases"/>
    <property type="match status" value="1"/>
</dbReference>
<evidence type="ECO:0000256" key="12">
    <source>
        <dbReference type="PROSITE-ProRule" id="PRU00471"/>
    </source>
</evidence>
<protein>
    <recommendedName>
        <fullName evidence="3">Nuclease SbcCD subunit C</fullName>
    </recommendedName>
</protein>
<evidence type="ECO:0000313" key="15">
    <source>
        <dbReference type="EMBL" id="CCW36613.1"/>
    </source>
</evidence>
<evidence type="ECO:0000259" key="14">
    <source>
        <dbReference type="PROSITE" id="PS51131"/>
    </source>
</evidence>
<dbReference type="PROSITE" id="PS51131">
    <property type="entry name" value="ZN_HOOK"/>
    <property type="match status" value="1"/>
</dbReference>
<dbReference type="Pfam" id="PF13476">
    <property type="entry name" value="AAA_23"/>
    <property type="match status" value="1"/>
</dbReference>
<dbReference type="KEGG" id="ccz:CCALI_02828"/>
<keyword evidence="11" id="KW-0234">DNA repair</keyword>
<evidence type="ECO:0000256" key="11">
    <source>
        <dbReference type="ARBA" id="ARBA00023204"/>
    </source>
</evidence>
<evidence type="ECO:0000256" key="4">
    <source>
        <dbReference type="ARBA" id="ARBA00022723"/>
    </source>
</evidence>
<dbReference type="AlphaFoldDB" id="S0F071"/>
<reference evidence="16" key="1">
    <citation type="submission" date="2013-03" db="EMBL/GenBank/DDBJ databases">
        <title>Genome sequence of Chthonomonas calidirosea, the first sequenced genome from the Armatimonadetes phylum (formally candidate division OP10).</title>
        <authorList>
            <person name="Lee K.C.Y."/>
            <person name="Morgan X.C."/>
            <person name="Dunfield P.F."/>
            <person name="Tamas I."/>
            <person name="Houghton K.M."/>
            <person name="Vyssotski M."/>
            <person name="Ryan J.L.J."/>
            <person name="Lagutin K."/>
            <person name="McDonald I.R."/>
            <person name="Stott M.B."/>
        </authorList>
    </citation>
    <scope>NUCLEOTIDE SEQUENCE [LARGE SCALE GENOMIC DNA]</scope>
    <source>
        <strain evidence="16">DSM 23976 / ICMP 18418 / T49</strain>
    </source>
</reference>